<evidence type="ECO:0000256" key="2">
    <source>
        <dbReference type="SAM" id="Phobius"/>
    </source>
</evidence>
<protein>
    <submittedName>
        <fullName evidence="3">Uncharacterized protein</fullName>
    </submittedName>
</protein>
<feature type="region of interest" description="Disordered" evidence="1">
    <location>
        <begin position="63"/>
        <end position="136"/>
    </location>
</feature>
<keyword evidence="2" id="KW-1133">Transmembrane helix</keyword>
<keyword evidence="2" id="KW-0472">Membrane</keyword>
<comment type="caution">
    <text evidence="3">The sequence shown here is derived from an EMBL/GenBank/DDBJ whole genome shotgun (WGS) entry which is preliminary data.</text>
</comment>
<reference evidence="3 4" key="1">
    <citation type="submission" date="2024-10" db="EMBL/GenBank/DDBJ databases">
        <title>The Natural Products Discovery Center: Release of the First 8490 Sequenced Strains for Exploring Actinobacteria Biosynthetic Diversity.</title>
        <authorList>
            <person name="Kalkreuter E."/>
            <person name="Kautsar S.A."/>
            <person name="Yang D."/>
            <person name="Bader C.D."/>
            <person name="Teijaro C.N."/>
            <person name="Fluegel L."/>
            <person name="Davis C.M."/>
            <person name="Simpson J.R."/>
            <person name="Lauterbach L."/>
            <person name="Steele A.D."/>
            <person name="Gui C."/>
            <person name="Meng S."/>
            <person name="Li G."/>
            <person name="Viehrig K."/>
            <person name="Ye F."/>
            <person name="Su P."/>
            <person name="Kiefer A.F."/>
            <person name="Nichols A."/>
            <person name="Cepeda A.J."/>
            <person name="Yan W."/>
            <person name="Fan B."/>
            <person name="Jiang Y."/>
            <person name="Adhikari A."/>
            <person name="Zheng C.-J."/>
            <person name="Schuster L."/>
            <person name="Cowan T.M."/>
            <person name="Smanski M.J."/>
            <person name="Chevrette M.G."/>
            <person name="De Carvalho L.P.S."/>
            <person name="Shen B."/>
        </authorList>
    </citation>
    <scope>NUCLEOTIDE SEQUENCE [LARGE SCALE GENOMIC DNA]</scope>
    <source>
        <strain evidence="3 4">NPDC053399</strain>
    </source>
</reference>
<name>A0ABW8C9V0_9ACTN</name>
<keyword evidence="2" id="KW-0812">Transmembrane</keyword>
<proteinExistence type="predicted"/>
<keyword evidence="4" id="KW-1185">Reference proteome</keyword>
<feature type="compositionally biased region" description="Low complexity" evidence="1">
    <location>
        <begin position="63"/>
        <end position="87"/>
    </location>
</feature>
<feature type="compositionally biased region" description="Pro residues" evidence="1">
    <location>
        <begin position="88"/>
        <end position="129"/>
    </location>
</feature>
<dbReference type="RefSeq" id="WP_399651082.1">
    <property type="nucleotide sequence ID" value="NZ_JBITYG010000006.1"/>
</dbReference>
<sequence length="263" mass="26153">MIAYIAPLWIFGVGCLVASVVGKAVKLGGVEIPAITTTRAQLVVALVGVAAIVLGTVLFQHEGSPSAAGSSAVVSSGGSSVNGASAPPQEPTPDPPHTPTTPPPSTTTPPPSTTTPPPSTEPPSAPATEPPASTAPAAVHVRWQGTLTLDDGSASGSPITGWSLDPVPPQRAPLGDLGLACQLSCEPGQIVGTTVVSWSGSAPPQREQCVALLNTHLGQRTADVTPGSIACFGTDGGRVGFFTAGGTAGAGRQTLAVTVWERP</sequence>
<dbReference type="EMBL" id="JBITYG010000006">
    <property type="protein sequence ID" value="MFI9102873.1"/>
    <property type="molecule type" value="Genomic_DNA"/>
</dbReference>
<accession>A0ABW8C9V0</accession>
<gene>
    <name evidence="3" type="ORF">ACIGXA_20360</name>
</gene>
<evidence type="ECO:0000313" key="3">
    <source>
        <dbReference type="EMBL" id="MFI9102873.1"/>
    </source>
</evidence>
<dbReference type="Proteomes" id="UP001614394">
    <property type="component" value="Unassembled WGS sequence"/>
</dbReference>
<evidence type="ECO:0000313" key="4">
    <source>
        <dbReference type="Proteomes" id="UP001614394"/>
    </source>
</evidence>
<feature type="transmembrane region" description="Helical" evidence="2">
    <location>
        <begin position="38"/>
        <end position="59"/>
    </location>
</feature>
<organism evidence="3 4">
    <name type="scientific">Streptomyces fildesensis</name>
    <dbReference type="NCBI Taxonomy" id="375757"/>
    <lineage>
        <taxon>Bacteria</taxon>
        <taxon>Bacillati</taxon>
        <taxon>Actinomycetota</taxon>
        <taxon>Actinomycetes</taxon>
        <taxon>Kitasatosporales</taxon>
        <taxon>Streptomycetaceae</taxon>
        <taxon>Streptomyces</taxon>
    </lineage>
</organism>
<evidence type="ECO:0000256" key="1">
    <source>
        <dbReference type="SAM" id="MobiDB-lite"/>
    </source>
</evidence>